<evidence type="ECO:0000313" key="1">
    <source>
        <dbReference type="EMBL" id="KAF6200487.1"/>
    </source>
</evidence>
<keyword evidence="2" id="KW-1185">Reference proteome</keyword>
<proteinExistence type="predicted"/>
<reference evidence="1" key="1">
    <citation type="journal article" date="2021" name="Mol. Ecol. Resour.">
        <title>Apolygus lucorum genome provides insights into omnivorousness and mesophyll feeding.</title>
        <authorList>
            <person name="Liu Y."/>
            <person name="Liu H."/>
            <person name="Wang H."/>
            <person name="Huang T."/>
            <person name="Liu B."/>
            <person name="Yang B."/>
            <person name="Yin L."/>
            <person name="Li B."/>
            <person name="Zhang Y."/>
            <person name="Zhang S."/>
            <person name="Jiang F."/>
            <person name="Zhang X."/>
            <person name="Ren Y."/>
            <person name="Wang B."/>
            <person name="Wang S."/>
            <person name="Lu Y."/>
            <person name="Wu K."/>
            <person name="Fan W."/>
            <person name="Wang G."/>
        </authorList>
    </citation>
    <scope>NUCLEOTIDE SEQUENCE</scope>
    <source>
        <strain evidence="1">12Hb</strain>
    </source>
</reference>
<dbReference type="Proteomes" id="UP000466442">
    <property type="component" value="Unassembled WGS sequence"/>
</dbReference>
<dbReference type="AlphaFoldDB" id="A0A6A4IQC7"/>
<comment type="caution">
    <text evidence="1">The sequence shown here is derived from an EMBL/GenBank/DDBJ whole genome shotgun (WGS) entry which is preliminary data.</text>
</comment>
<name>A0A6A4IQC7_APOLU</name>
<organism evidence="1 2">
    <name type="scientific">Apolygus lucorum</name>
    <name type="common">Small green plant bug</name>
    <name type="synonym">Lygocoris lucorum</name>
    <dbReference type="NCBI Taxonomy" id="248454"/>
    <lineage>
        <taxon>Eukaryota</taxon>
        <taxon>Metazoa</taxon>
        <taxon>Ecdysozoa</taxon>
        <taxon>Arthropoda</taxon>
        <taxon>Hexapoda</taxon>
        <taxon>Insecta</taxon>
        <taxon>Pterygota</taxon>
        <taxon>Neoptera</taxon>
        <taxon>Paraneoptera</taxon>
        <taxon>Hemiptera</taxon>
        <taxon>Heteroptera</taxon>
        <taxon>Panheteroptera</taxon>
        <taxon>Cimicomorpha</taxon>
        <taxon>Miridae</taxon>
        <taxon>Mirini</taxon>
        <taxon>Apolygus</taxon>
    </lineage>
</organism>
<protein>
    <submittedName>
        <fullName evidence="1">Uncharacterized protein</fullName>
    </submittedName>
</protein>
<evidence type="ECO:0000313" key="2">
    <source>
        <dbReference type="Proteomes" id="UP000466442"/>
    </source>
</evidence>
<sequence length="108" mass="12622">MILAFVFLLCALLSSSASKSSEVVKKLEESIKAIDEVTKEKEGELDEKTLNEFGEMRKQAVKLKKQMTNKRKRKRGYYIRQAKSLNHMIMRNVHRQSNGNRRKHRGWG</sequence>
<gene>
    <name evidence="1" type="ORF">GE061_004930</name>
</gene>
<dbReference type="EMBL" id="WIXP02000013">
    <property type="protein sequence ID" value="KAF6200487.1"/>
    <property type="molecule type" value="Genomic_DNA"/>
</dbReference>
<accession>A0A6A4IQC7</accession>
<dbReference type="Gene3D" id="1.20.58.340">
    <property type="entry name" value="Magnesium transport protein CorA, transmembrane region"/>
    <property type="match status" value="1"/>
</dbReference>